<accession>A0A9W8JVM4</accession>
<protein>
    <submittedName>
        <fullName evidence="1">Uncharacterized protein</fullName>
    </submittedName>
</protein>
<name>A0A9W8JVM4_9AGAR</name>
<reference evidence="1" key="1">
    <citation type="submission" date="2022-07" db="EMBL/GenBank/DDBJ databases">
        <title>Genome Sequence of Agrocybe chaxingu.</title>
        <authorList>
            <person name="Buettner E."/>
        </authorList>
    </citation>
    <scope>NUCLEOTIDE SEQUENCE</scope>
    <source>
        <strain evidence="1">MP-N11</strain>
    </source>
</reference>
<dbReference type="AlphaFoldDB" id="A0A9W8JVM4"/>
<evidence type="ECO:0000313" key="1">
    <source>
        <dbReference type="EMBL" id="KAJ3506457.1"/>
    </source>
</evidence>
<keyword evidence="2" id="KW-1185">Reference proteome</keyword>
<comment type="caution">
    <text evidence="1">The sequence shown here is derived from an EMBL/GenBank/DDBJ whole genome shotgun (WGS) entry which is preliminary data.</text>
</comment>
<dbReference type="Proteomes" id="UP001148786">
    <property type="component" value="Unassembled WGS sequence"/>
</dbReference>
<dbReference type="EMBL" id="JANKHO010000765">
    <property type="protein sequence ID" value="KAJ3506457.1"/>
    <property type="molecule type" value="Genomic_DNA"/>
</dbReference>
<organism evidence="1 2">
    <name type="scientific">Agrocybe chaxingu</name>
    <dbReference type="NCBI Taxonomy" id="84603"/>
    <lineage>
        <taxon>Eukaryota</taxon>
        <taxon>Fungi</taxon>
        <taxon>Dikarya</taxon>
        <taxon>Basidiomycota</taxon>
        <taxon>Agaricomycotina</taxon>
        <taxon>Agaricomycetes</taxon>
        <taxon>Agaricomycetidae</taxon>
        <taxon>Agaricales</taxon>
        <taxon>Agaricineae</taxon>
        <taxon>Strophariaceae</taxon>
        <taxon>Agrocybe</taxon>
    </lineage>
</organism>
<proteinExistence type="predicted"/>
<sequence>MLPETVVEAEGDVDGMELGVVADEQEVGPEVEVQAQAQAQAAGPSAPGQLVASLSTSTIVGNAGGSKAIMVRGSSSVAGVDLDATPAKSR</sequence>
<evidence type="ECO:0000313" key="2">
    <source>
        <dbReference type="Proteomes" id="UP001148786"/>
    </source>
</evidence>
<gene>
    <name evidence="1" type="ORF">NLJ89_g6863</name>
</gene>